<organism evidence="2 3">
    <name type="scientific">Saccharomonospora cyanea NA-134</name>
    <dbReference type="NCBI Taxonomy" id="882082"/>
    <lineage>
        <taxon>Bacteria</taxon>
        <taxon>Bacillati</taxon>
        <taxon>Actinomycetota</taxon>
        <taxon>Actinomycetes</taxon>
        <taxon>Pseudonocardiales</taxon>
        <taxon>Pseudonocardiaceae</taxon>
        <taxon>Saccharomonospora</taxon>
    </lineage>
</organism>
<evidence type="ECO:0000259" key="1">
    <source>
        <dbReference type="SMART" id="SM00387"/>
    </source>
</evidence>
<evidence type="ECO:0000313" key="2">
    <source>
        <dbReference type="EMBL" id="EHR63074.1"/>
    </source>
</evidence>
<dbReference type="InterPro" id="IPR003594">
    <property type="entry name" value="HATPase_dom"/>
</dbReference>
<dbReference type="SUPFAM" id="SSF55874">
    <property type="entry name" value="ATPase domain of HSP90 chaperone/DNA topoisomerase II/histidine kinase"/>
    <property type="match status" value="1"/>
</dbReference>
<feature type="domain" description="Histidine kinase/HSP90-like ATPase" evidence="1">
    <location>
        <begin position="37"/>
        <end position="137"/>
    </location>
</feature>
<proteinExistence type="predicted"/>
<dbReference type="GO" id="GO:0016301">
    <property type="term" value="F:kinase activity"/>
    <property type="evidence" value="ECO:0007669"/>
    <property type="project" value="UniProtKB-KW"/>
</dbReference>
<sequence>MTSVSTVHEVPIREEVDIVHVRQAAREVAVSVGFSLVEQTKLVTAASELARNTLKHGGGGTAEVELERTPGYTVLRLVFRDEGPGIDDVDLALTDGYSSAGGLGLGLSGARRLADEFDLRTASGEGTTVVVAFRTRSVTR</sequence>
<dbReference type="Gene3D" id="3.30.565.10">
    <property type="entry name" value="Histidine kinase-like ATPase, C-terminal domain"/>
    <property type="match status" value="1"/>
</dbReference>
<dbReference type="CDD" id="cd16934">
    <property type="entry name" value="HATPase_RsbT-like"/>
    <property type="match status" value="1"/>
</dbReference>
<dbReference type="Pfam" id="PF02518">
    <property type="entry name" value="HATPase_c"/>
    <property type="match status" value="1"/>
</dbReference>
<dbReference type="STRING" id="882082.SaccyDRAFT_4256"/>
<dbReference type="HOGENOM" id="CLU_129722_1_0_11"/>
<dbReference type="SMART" id="SM00387">
    <property type="entry name" value="HATPase_c"/>
    <property type="match status" value="1"/>
</dbReference>
<name>H5XL42_9PSEU</name>
<dbReference type="Proteomes" id="UP000002791">
    <property type="component" value="Chromosome"/>
</dbReference>
<keyword evidence="2" id="KW-0418">Kinase</keyword>
<protein>
    <submittedName>
        <fullName evidence="2">Anti-sigma regulatory factor (Ser/Thr protein kinase)</fullName>
    </submittedName>
</protein>
<reference evidence="2 3" key="1">
    <citation type="submission" date="2011-11" db="EMBL/GenBank/DDBJ databases">
        <title>The Noncontiguous Finished sequence of Saccharomonospora cyanea NA-134.</title>
        <authorList>
            <consortium name="US DOE Joint Genome Institute"/>
            <person name="Lucas S."/>
            <person name="Han J."/>
            <person name="Lapidus A."/>
            <person name="Cheng J.-F."/>
            <person name="Goodwin L."/>
            <person name="Pitluck S."/>
            <person name="Peters L."/>
            <person name="Ovchinnikova G."/>
            <person name="Lu M."/>
            <person name="Detter J.C."/>
            <person name="Han C."/>
            <person name="Tapia R."/>
            <person name="Land M."/>
            <person name="Hauser L."/>
            <person name="Kyrpides N."/>
            <person name="Ivanova N."/>
            <person name="Pagani I."/>
            <person name="Brambilla E.-M."/>
            <person name="Klenk H.-P."/>
            <person name="Woyke T."/>
        </authorList>
    </citation>
    <scope>NUCLEOTIDE SEQUENCE [LARGE SCALE GENOMIC DNA]</scope>
    <source>
        <strain evidence="2 3">NA-134</strain>
    </source>
</reference>
<dbReference type="EMBL" id="CM001440">
    <property type="protein sequence ID" value="EHR63074.1"/>
    <property type="molecule type" value="Genomic_DNA"/>
</dbReference>
<dbReference type="RefSeq" id="WP_005459170.1">
    <property type="nucleotide sequence ID" value="NZ_CM001440.1"/>
</dbReference>
<keyword evidence="2" id="KW-0808">Transferase</keyword>
<dbReference type="eggNOG" id="COG2172">
    <property type="taxonomic scope" value="Bacteria"/>
</dbReference>
<evidence type="ECO:0000313" key="3">
    <source>
        <dbReference type="Proteomes" id="UP000002791"/>
    </source>
</evidence>
<dbReference type="InterPro" id="IPR036890">
    <property type="entry name" value="HATPase_C_sf"/>
</dbReference>
<accession>H5XL42</accession>
<keyword evidence="3" id="KW-1185">Reference proteome</keyword>
<dbReference type="OrthoDB" id="5769716at2"/>
<dbReference type="AlphaFoldDB" id="H5XL42"/>
<gene>
    <name evidence="2" type="ORF">SaccyDRAFT_4256</name>
</gene>